<evidence type="ECO:0000256" key="2">
    <source>
        <dbReference type="ARBA" id="ARBA00022679"/>
    </source>
</evidence>
<dbReference type="RefSeq" id="WP_046503590.1">
    <property type="nucleotide sequence ID" value="NZ_LANI01000003.1"/>
</dbReference>
<dbReference type="PATRIC" id="fig|1549748.8.peg.2371"/>
<name>A0A0M2RDT4_9PROT</name>
<gene>
    <name evidence="3" type="ORF">WH95_04455</name>
</gene>
<dbReference type="EMBL" id="LANI01000003">
    <property type="protein sequence ID" value="KKJ77708.1"/>
    <property type="molecule type" value="Genomic_DNA"/>
</dbReference>
<comment type="caution">
    <text evidence="3">The sequence shown here is derived from an EMBL/GenBank/DDBJ whole genome shotgun (WGS) entry which is preliminary data.</text>
</comment>
<proteinExistence type="predicted"/>
<dbReference type="PANTHER" id="PTHR12049">
    <property type="entry name" value="PROTEIN ARGININE METHYLTRANSFERASE NDUFAF7, MITOCHONDRIAL"/>
    <property type="match status" value="1"/>
</dbReference>
<evidence type="ECO:0000256" key="1">
    <source>
        <dbReference type="ARBA" id="ARBA00022603"/>
    </source>
</evidence>
<dbReference type="InterPro" id="IPR038375">
    <property type="entry name" value="NDUFAF7_sf"/>
</dbReference>
<dbReference type="Gene3D" id="3.40.50.12710">
    <property type="match status" value="1"/>
</dbReference>
<dbReference type="Proteomes" id="UP000034491">
    <property type="component" value="Unassembled WGS sequence"/>
</dbReference>
<dbReference type="GO" id="GO:0035243">
    <property type="term" value="F:protein-arginine omega-N symmetric methyltransferase activity"/>
    <property type="evidence" value="ECO:0007669"/>
    <property type="project" value="TreeGrafter"/>
</dbReference>
<dbReference type="STRING" id="1549748.WH95_04455"/>
<keyword evidence="4" id="KW-1185">Reference proteome</keyword>
<dbReference type="SUPFAM" id="SSF53335">
    <property type="entry name" value="S-adenosyl-L-methionine-dependent methyltransferases"/>
    <property type="match status" value="1"/>
</dbReference>
<dbReference type="OrthoDB" id="9794208at2"/>
<sequence>MNTTPKKGSLFESFRRRIKLEGAISVADYMADVLVAPTHGYYMSNEPFGLSGDFITSPEISQMFGELIGFWCADTWYNMGGPTEIHLVEMGPGRGTLMSDLMRAAAMVPGFHQTVKINLIEVSPKLRKKQKEALSGYDVSWHDDLTDLPKGPCIFIANEFFDALPFRQFERSPKGWCERLVTLNENETDLVFTLSPPSKAIETIIPQELIDNHEGAVVELSSIAANVSAQVSHHISHYGGAALFVDYGWEKPTAKPSLQAIRNHKKHPVLKEPGTADISAFVDFPTLKKSAEANGVAVHGPVNQGDFLKNLGIEQRAEMLRLNADKKQAIDITAAEHRLTDPSQMGTLFKVMALTKPDQPTPAAFPEPKEIS</sequence>
<dbReference type="Pfam" id="PF02636">
    <property type="entry name" value="Methyltransf_28"/>
    <property type="match status" value="1"/>
</dbReference>
<evidence type="ECO:0000313" key="3">
    <source>
        <dbReference type="EMBL" id="KKJ77708.1"/>
    </source>
</evidence>
<dbReference type="AlphaFoldDB" id="A0A0M2RDT4"/>
<dbReference type="PANTHER" id="PTHR12049:SF7">
    <property type="entry name" value="PROTEIN ARGININE METHYLTRANSFERASE NDUFAF7, MITOCHONDRIAL"/>
    <property type="match status" value="1"/>
</dbReference>
<evidence type="ECO:0008006" key="5">
    <source>
        <dbReference type="Google" id="ProtNLM"/>
    </source>
</evidence>
<dbReference type="GO" id="GO:0032259">
    <property type="term" value="P:methylation"/>
    <property type="evidence" value="ECO:0007669"/>
    <property type="project" value="UniProtKB-KW"/>
</dbReference>
<organism evidence="3 4">
    <name type="scientific">Kiloniella litopenaei</name>
    <dbReference type="NCBI Taxonomy" id="1549748"/>
    <lineage>
        <taxon>Bacteria</taxon>
        <taxon>Pseudomonadati</taxon>
        <taxon>Pseudomonadota</taxon>
        <taxon>Alphaproteobacteria</taxon>
        <taxon>Rhodospirillales</taxon>
        <taxon>Kiloniellaceae</taxon>
        <taxon>Kiloniella</taxon>
    </lineage>
</organism>
<accession>A0A0M2RDT4</accession>
<dbReference type="InterPro" id="IPR029063">
    <property type="entry name" value="SAM-dependent_MTases_sf"/>
</dbReference>
<dbReference type="InterPro" id="IPR003788">
    <property type="entry name" value="NDUFAF7"/>
</dbReference>
<protein>
    <recommendedName>
        <fullName evidence="5">ATP synthase subunit beta</fullName>
    </recommendedName>
</protein>
<keyword evidence="1" id="KW-0489">Methyltransferase</keyword>
<reference evidence="3 4" key="1">
    <citation type="submission" date="2015-03" db="EMBL/GenBank/DDBJ databases">
        <title>Genome sequence of Kiloniella sp. P1-1, isolated from the gut microflora of Pacific white shrimp, Penaeus vannamei.</title>
        <authorList>
            <person name="Shao Z."/>
            <person name="Wang L."/>
            <person name="Li X."/>
        </authorList>
    </citation>
    <scope>NUCLEOTIDE SEQUENCE [LARGE SCALE GENOMIC DNA]</scope>
    <source>
        <strain evidence="3 4">P1-1</strain>
    </source>
</reference>
<dbReference type="GO" id="GO:0032981">
    <property type="term" value="P:mitochondrial respiratory chain complex I assembly"/>
    <property type="evidence" value="ECO:0007669"/>
    <property type="project" value="TreeGrafter"/>
</dbReference>
<evidence type="ECO:0000313" key="4">
    <source>
        <dbReference type="Proteomes" id="UP000034491"/>
    </source>
</evidence>
<keyword evidence="2" id="KW-0808">Transferase</keyword>